<dbReference type="SUPFAM" id="SSF89095">
    <property type="entry name" value="GatB/YqeY motif"/>
    <property type="match status" value="1"/>
</dbReference>
<dbReference type="KEGG" id="rtn:A6122_1455"/>
<keyword evidence="5 11" id="KW-0547">Nucleotide-binding</keyword>
<evidence type="ECO:0000313" key="13">
    <source>
        <dbReference type="EMBL" id="AND16592.1"/>
    </source>
</evidence>
<name>A0A160KSC5_9MICO</name>
<comment type="catalytic activity">
    <reaction evidence="10 11">
        <text>L-glutamyl-tRNA(Gln) + L-glutamine + ATP + H2O = L-glutaminyl-tRNA(Gln) + L-glutamate + ADP + phosphate + H(+)</text>
        <dbReference type="Rhea" id="RHEA:17521"/>
        <dbReference type="Rhea" id="RHEA-COMP:9681"/>
        <dbReference type="Rhea" id="RHEA-COMP:9684"/>
        <dbReference type="ChEBI" id="CHEBI:15377"/>
        <dbReference type="ChEBI" id="CHEBI:15378"/>
        <dbReference type="ChEBI" id="CHEBI:29985"/>
        <dbReference type="ChEBI" id="CHEBI:30616"/>
        <dbReference type="ChEBI" id="CHEBI:43474"/>
        <dbReference type="ChEBI" id="CHEBI:58359"/>
        <dbReference type="ChEBI" id="CHEBI:78520"/>
        <dbReference type="ChEBI" id="CHEBI:78521"/>
        <dbReference type="ChEBI" id="CHEBI:456216"/>
    </reaction>
</comment>
<dbReference type="RefSeq" id="WP_068253384.1">
    <property type="nucleotide sequence ID" value="NZ_CP015515.1"/>
</dbReference>
<keyword evidence="14" id="KW-1185">Reference proteome</keyword>
<feature type="domain" description="Asn/Gln amidotransferase" evidence="12">
    <location>
        <begin position="356"/>
        <end position="502"/>
    </location>
</feature>
<dbReference type="InterPro" id="IPR023168">
    <property type="entry name" value="GatB_Yqey_C_2"/>
</dbReference>
<evidence type="ECO:0000256" key="8">
    <source>
        <dbReference type="ARBA" id="ARBA00024799"/>
    </source>
</evidence>
<protein>
    <recommendedName>
        <fullName evidence="3 11">Aspartyl/glutamyl-tRNA(Asn/Gln) amidotransferase subunit B</fullName>
        <shortName evidence="11">Asp/Glu-ADT subunit B</shortName>
        <ecNumber evidence="11">6.3.5.-</ecNumber>
    </recommendedName>
</protein>
<dbReference type="OrthoDB" id="9804078at2"/>
<dbReference type="STRING" id="33888.A6122_1455"/>
<keyword evidence="7 11" id="KW-0648">Protein biosynthesis</keyword>
<keyword evidence="4 11" id="KW-0436">Ligase</keyword>
<keyword evidence="6 11" id="KW-0067">ATP-binding</keyword>
<evidence type="ECO:0000256" key="9">
    <source>
        <dbReference type="ARBA" id="ARBA00047380"/>
    </source>
</evidence>
<dbReference type="InterPro" id="IPR003789">
    <property type="entry name" value="Asn/Gln_tRNA_amidoTrase-B-like"/>
</dbReference>
<dbReference type="SUPFAM" id="SSF55931">
    <property type="entry name" value="Glutamine synthetase/guanido kinase"/>
    <property type="match status" value="1"/>
</dbReference>
<evidence type="ECO:0000256" key="4">
    <source>
        <dbReference type="ARBA" id="ARBA00022598"/>
    </source>
</evidence>
<evidence type="ECO:0000259" key="12">
    <source>
        <dbReference type="SMART" id="SM00845"/>
    </source>
</evidence>
<evidence type="ECO:0000256" key="10">
    <source>
        <dbReference type="ARBA" id="ARBA00047913"/>
    </source>
</evidence>
<dbReference type="NCBIfam" id="NF004013">
    <property type="entry name" value="PRK05477.1-3"/>
    <property type="match status" value="1"/>
</dbReference>
<evidence type="ECO:0000256" key="1">
    <source>
        <dbReference type="ARBA" id="ARBA00005306"/>
    </source>
</evidence>
<dbReference type="PROSITE" id="PS01234">
    <property type="entry name" value="GATB"/>
    <property type="match status" value="1"/>
</dbReference>
<dbReference type="NCBIfam" id="TIGR00133">
    <property type="entry name" value="gatB"/>
    <property type="match status" value="1"/>
</dbReference>
<evidence type="ECO:0000313" key="14">
    <source>
        <dbReference type="Proteomes" id="UP000077071"/>
    </source>
</evidence>
<evidence type="ECO:0000256" key="3">
    <source>
        <dbReference type="ARBA" id="ARBA00016923"/>
    </source>
</evidence>
<comment type="similarity">
    <text evidence="1 11">Belongs to the GatB/GatE family. GatB subfamily.</text>
</comment>
<dbReference type="GO" id="GO:0050567">
    <property type="term" value="F:glutaminyl-tRNA synthase (glutamine-hydrolyzing) activity"/>
    <property type="evidence" value="ECO:0007669"/>
    <property type="project" value="UniProtKB-UniRule"/>
</dbReference>
<comment type="catalytic activity">
    <reaction evidence="9 11">
        <text>L-aspartyl-tRNA(Asn) + L-glutamine + ATP + H2O = L-asparaginyl-tRNA(Asn) + L-glutamate + ADP + phosphate + 2 H(+)</text>
        <dbReference type="Rhea" id="RHEA:14513"/>
        <dbReference type="Rhea" id="RHEA-COMP:9674"/>
        <dbReference type="Rhea" id="RHEA-COMP:9677"/>
        <dbReference type="ChEBI" id="CHEBI:15377"/>
        <dbReference type="ChEBI" id="CHEBI:15378"/>
        <dbReference type="ChEBI" id="CHEBI:29985"/>
        <dbReference type="ChEBI" id="CHEBI:30616"/>
        <dbReference type="ChEBI" id="CHEBI:43474"/>
        <dbReference type="ChEBI" id="CHEBI:58359"/>
        <dbReference type="ChEBI" id="CHEBI:78515"/>
        <dbReference type="ChEBI" id="CHEBI:78516"/>
        <dbReference type="ChEBI" id="CHEBI:456216"/>
    </reaction>
</comment>
<dbReference type="Proteomes" id="UP000077071">
    <property type="component" value="Chromosome"/>
</dbReference>
<dbReference type="AlphaFoldDB" id="A0A160KSC5"/>
<keyword evidence="13" id="KW-0808">Transferase</keyword>
<dbReference type="InterPro" id="IPR018027">
    <property type="entry name" value="Asn/Gln_amidotransferase"/>
</dbReference>
<gene>
    <name evidence="11" type="primary">gatB</name>
    <name evidence="13" type="ORF">A6122_1455</name>
</gene>
<dbReference type="InterPro" id="IPR017959">
    <property type="entry name" value="Asn/Gln-tRNA_amidoTrfase_suB/E"/>
</dbReference>
<dbReference type="GO" id="GO:0006412">
    <property type="term" value="P:translation"/>
    <property type="evidence" value="ECO:0007669"/>
    <property type="project" value="UniProtKB-UniRule"/>
</dbReference>
<dbReference type="NCBIfam" id="NF004012">
    <property type="entry name" value="PRK05477.1-2"/>
    <property type="match status" value="1"/>
</dbReference>
<dbReference type="PANTHER" id="PTHR11659">
    <property type="entry name" value="GLUTAMYL-TRNA GLN AMIDOTRANSFERASE SUBUNIT B MITOCHONDRIAL AND PROKARYOTIC PET112-RELATED"/>
    <property type="match status" value="1"/>
</dbReference>
<proteinExistence type="inferred from homology"/>
<evidence type="ECO:0000256" key="11">
    <source>
        <dbReference type="HAMAP-Rule" id="MF_00121"/>
    </source>
</evidence>
<dbReference type="Gene3D" id="1.10.10.410">
    <property type="match status" value="1"/>
</dbReference>
<dbReference type="GO" id="GO:0005524">
    <property type="term" value="F:ATP binding"/>
    <property type="evidence" value="ECO:0007669"/>
    <property type="project" value="UniProtKB-KW"/>
</dbReference>
<dbReference type="HAMAP" id="MF_00121">
    <property type="entry name" value="GatB"/>
    <property type="match status" value="1"/>
</dbReference>
<dbReference type="EC" id="6.3.5.-" evidence="11"/>
<evidence type="ECO:0000256" key="2">
    <source>
        <dbReference type="ARBA" id="ARBA00011123"/>
    </source>
</evidence>
<dbReference type="InterPro" id="IPR014746">
    <property type="entry name" value="Gln_synth/guanido_kin_cat_dom"/>
</dbReference>
<dbReference type="InterPro" id="IPR004413">
    <property type="entry name" value="GatB"/>
</dbReference>
<organism evidence="13 14">
    <name type="scientific">Rathayibacter tritici</name>
    <dbReference type="NCBI Taxonomy" id="33888"/>
    <lineage>
        <taxon>Bacteria</taxon>
        <taxon>Bacillati</taxon>
        <taxon>Actinomycetota</taxon>
        <taxon>Actinomycetes</taxon>
        <taxon>Micrococcales</taxon>
        <taxon>Microbacteriaceae</taxon>
        <taxon>Rathayibacter</taxon>
    </lineage>
</organism>
<accession>A0A160KSC5</accession>
<dbReference type="InterPro" id="IPR017958">
    <property type="entry name" value="Gln-tRNA_amidoTrfase_suB_CS"/>
</dbReference>
<comment type="subunit">
    <text evidence="2 11">Heterotrimer of A, B and C subunits.</text>
</comment>
<dbReference type="GO" id="GO:0016740">
    <property type="term" value="F:transferase activity"/>
    <property type="evidence" value="ECO:0007669"/>
    <property type="project" value="UniProtKB-KW"/>
</dbReference>
<dbReference type="InterPro" id="IPR006075">
    <property type="entry name" value="Asn/Gln-tRNA_Trfase_suB/E_cat"/>
</dbReference>
<dbReference type="Pfam" id="PF02637">
    <property type="entry name" value="GatB_Yqey"/>
    <property type="match status" value="1"/>
</dbReference>
<evidence type="ECO:0000256" key="7">
    <source>
        <dbReference type="ARBA" id="ARBA00022917"/>
    </source>
</evidence>
<dbReference type="PATRIC" id="fig|33888.3.peg.1598"/>
<dbReference type="GO" id="GO:0070681">
    <property type="term" value="P:glutaminyl-tRNAGln biosynthesis via transamidation"/>
    <property type="evidence" value="ECO:0007669"/>
    <property type="project" value="TreeGrafter"/>
</dbReference>
<dbReference type="PANTHER" id="PTHR11659:SF0">
    <property type="entry name" value="GLUTAMYL-TRNA(GLN) AMIDOTRANSFERASE SUBUNIT B, MITOCHONDRIAL"/>
    <property type="match status" value="1"/>
</dbReference>
<dbReference type="EMBL" id="CP015515">
    <property type="protein sequence ID" value="AND16592.1"/>
    <property type="molecule type" value="Genomic_DNA"/>
</dbReference>
<dbReference type="Pfam" id="PF02934">
    <property type="entry name" value="GatB_N"/>
    <property type="match status" value="1"/>
</dbReference>
<dbReference type="NCBIfam" id="NF004014">
    <property type="entry name" value="PRK05477.1-4"/>
    <property type="match status" value="1"/>
</dbReference>
<comment type="function">
    <text evidence="8 11">Allows the formation of correctly charged Asn-tRNA(Asn) or Gln-tRNA(Gln) through the transamidation of misacylated Asp-tRNA(Asn) or Glu-tRNA(Gln) in organisms which lack either or both of asparaginyl-tRNA or glutaminyl-tRNA synthetases. The reaction takes place in the presence of glutamine and ATP through an activated phospho-Asp-tRNA(Asn) or phospho-Glu-tRNA(Gln).</text>
</comment>
<evidence type="ECO:0000256" key="5">
    <source>
        <dbReference type="ARBA" id="ARBA00022741"/>
    </source>
</evidence>
<sequence length="504" mass="54152">MASAHTSAPELMDYDEVFETFEPVLGFEVHVELNTTTKMFSDAPNEFGSEPNTNVTPVDLGLPGSLPVVNEQAVRYSISLGLALGCSIAPSSRFARKNYFYPDLAKNYQISQFDEPIAFEGSVEIELSDGSLVQIPIERAHMEEDAGKLTHVGGATGRIQGAEYSLVDYNRAGVPLVEIVTKPIYGAGKSAPEYAKAYVATIRDIVLALGISDAKMERGNLRCDANVSLRPIGQEKLGTRTETKNVNSLRSVERAVRYEIQRQAAILASGGTITQETRHWHEDTGRTSAGRPKSDADDYRYFPEPDLLPVVPSHELIEELRAALPEKPAERRRRLKTEWGFTDLEFQDVANSGLLVEITETIAAGATAQAARKWWTGEIARLANAAGEDPAALVTPAHVAELAGLIESGTLTDRLAREVLQGVIAGEGTPQEVVDARGLAVVSDDGALIEAIDAALASQPDVLAKIRDGKVQAAGAVIGAVMKAMKGQADAARVRELVLARAAG</sequence>
<evidence type="ECO:0000256" key="6">
    <source>
        <dbReference type="ARBA" id="ARBA00022840"/>
    </source>
</evidence>
<dbReference type="SMART" id="SM00845">
    <property type="entry name" value="GatB_Yqey"/>
    <property type="match status" value="1"/>
</dbReference>
<reference evidence="13 14" key="1">
    <citation type="submission" date="2016-05" db="EMBL/GenBank/DDBJ databases">
        <title>Complete genome sequence of Rathayibacter tritici NCPPB 1953.</title>
        <authorList>
            <person name="Park J."/>
            <person name="Lee H.-H."/>
            <person name="Lee S.-W."/>
            <person name="Seo Y.-S."/>
        </authorList>
    </citation>
    <scope>NUCLEOTIDE SEQUENCE [LARGE SCALE GENOMIC DNA]</scope>
    <source>
        <strain evidence="13 14">NCPPB 1953</strain>
    </source>
</reference>